<proteinExistence type="predicted"/>
<organism evidence="1 2">
    <name type="scientific">Scutellospora calospora</name>
    <dbReference type="NCBI Taxonomy" id="85575"/>
    <lineage>
        <taxon>Eukaryota</taxon>
        <taxon>Fungi</taxon>
        <taxon>Fungi incertae sedis</taxon>
        <taxon>Mucoromycota</taxon>
        <taxon>Glomeromycotina</taxon>
        <taxon>Glomeromycetes</taxon>
        <taxon>Diversisporales</taxon>
        <taxon>Gigasporaceae</taxon>
        <taxon>Scutellospora</taxon>
    </lineage>
</organism>
<comment type="caution">
    <text evidence="1">The sequence shown here is derived from an EMBL/GenBank/DDBJ whole genome shotgun (WGS) entry which is preliminary data.</text>
</comment>
<gene>
    <name evidence="1" type="ORF">SCALOS_LOCUS6524</name>
</gene>
<feature type="non-terminal residue" evidence="1">
    <location>
        <position position="136"/>
    </location>
</feature>
<sequence>MVYINDWNEYQQAVEQLYLDSPKETRYVTTWKHSQGKLVLKVTDDFKALKYKTDQAADLKKFERLNRSMMLKMQNRSEPSESEAATSSTSASLSQQLHTSEQTNPTSAVVGATESSSNTTTTGKVQSSKKKGKKGR</sequence>
<evidence type="ECO:0000313" key="1">
    <source>
        <dbReference type="EMBL" id="CAG8589478.1"/>
    </source>
</evidence>
<evidence type="ECO:0000313" key="2">
    <source>
        <dbReference type="Proteomes" id="UP000789860"/>
    </source>
</evidence>
<accession>A0ACA9MIQ2</accession>
<dbReference type="EMBL" id="CAJVPM010012615">
    <property type="protein sequence ID" value="CAG8589478.1"/>
    <property type="molecule type" value="Genomic_DNA"/>
</dbReference>
<name>A0ACA9MIQ2_9GLOM</name>
<protein>
    <submittedName>
        <fullName evidence="1">8351_t:CDS:1</fullName>
    </submittedName>
</protein>
<reference evidence="1" key="1">
    <citation type="submission" date="2021-06" db="EMBL/GenBank/DDBJ databases">
        <authorList>
            <person name="Kallberg Y."/>
            <person name="Tangrot J."/>
            <person name="Rosling A."/>
        </authorList>
    </citation>
    <scope>NUCLEOTIDE SEQUENCE</scope>
    <source>
        <strain evidence="1">AU212A</strain>
    </source>
</reference>
<dbReference type="Proteomes" id="UP000789860">
    <property type="component" value="Unassembled WGS sequence"/>
</dbReference>
<keyword evidence="2" id="KW-1185">Reference proteome</keyword>